<accession>A0ABR1FHM5</accession>
<gene>
    <name evidence="3" type="ORF">SO694_00074196</name>
</gene>
<feature type="compositionally biased region" description="Basic residues" evidence="1">
    <location>
        <begin position="234"/>
        <end position="255"/>
    </location>
</feature>
<feature type="transmembrane region" description="Helical" evidence="2">
    <location>
        <begin position="56"/>
        <end position="77"/>
    </location>
</feature>
<feature type="transmembrane region" description="Helical" evidence="2">
    <location>
        <begin position="161"/>
        <end position="178"/>
    </location>
</feature>
<proteinExistence type="predicted"/>
<name>A0ABR1FHM5_AURAN</name>
<protein>
    <recommendedName>
        <fullName evidence="5">Copper transporter</fullName>
    </recommendedName>
</protein>
<sequence length="267" mass="29211">MGTLPTASPLQTGQPVYVALVPGVRAEAGHFGVIQSGWTTADAQEIHELSRQVLQLAMVNCVVAVTFRVVALVLMALQGRVTYVVEFWIVFAFVVLFLGVQGVKLRNPPLVECCACGHLQGRKRVIQRRFNVSHLTAFYSIYIVFSVLAGISVLFCVVTGLWGYFVVNALFLALYSVTADKSRRLLDALERSGTDSAANALAAGRAGYAGAAGRAPAAPTSPRARRPQREVGPARRRGRRRRRRGARRRQGRRRRAGDLAPVRALIF</sequence>
<feature type="region of interest" description="Disordered" evidence="1">
    <location>
        <begin position="211"/>
        <end position="256"/>
    </location>
</feature>
<evidence type="ECO:0000256" key="2">
    <source>
        <dbReference type="SAM" id="Phobius"/>
    </source>
</evidence>
<evidence type="ECO:0000313" key="3">
    <source>
        <dbReference type="EMBL" id="KAK7230901.1"/>
    </source>
</evidence>
<feature type="compositionally biased region" description="Low complexity" evidence="1">
    <location>
        <begin position="211"/>
        <end position="222"/>
    </location>
</feature>
<organism evidence="3 4">
    <name type="scientific">Aureococcus anophagefferens</name>
    <name type="common">Harmful bloom alga</name>
    <dbReference type="NCBI Taxonomy" id="44056"/>
    <lineage>
        <taxon>Eukaryota</taxon>
        <taxon>Sar</taxon>
        <taxon>Stramenopiles</taxon>
        <taxon>Ochrophyta</taxon>
        <taxon>Pelagophyceae</taxon>
        <taxon>Pelagomonadales</taxon>
        <taxon>Pelagomonadaceae</taxon>
        <taxon>Aureococcus</taxon>
    </lineage>
</organism>
<keyword evidence="4" id="KW-1185">Reference proteome</keyword>
<keyword evidence="2" id="KW-0812">Transmembrane</keyword>
<feature type="transmembrane region" description="Helical" evidence="2">
    <location>
        <begin position="83"/>
        <end position="100"/>
    </location>
</feature>
<evidence type="ECO:0008006" key="5">
    <source>
        <dbReference type="Google" id="ProtNLM"/>
    </source>
</evidence>
<comment type="caution">
    <text evidence="3">The sequence shown here is derived from an EMBL/GenBank/DDBJ whole genome shotgun (WGS) entry which is preliminary data.</text>
</comment>
<evidence type="ECO:0000256" key="1">
    <source>
        <dbReference type="SAM" id="MobiDB-lite"/>
    </source>
</evidence>
<dbReference type="EMBL" id="JBBJCI010000422">
    <property type="protein sequence ID" value="KAK7230901.1"/>
    <property type="molecule type" value="Genomic_DNA"/>
</dbReference>
<keyword evidence="2" id="KW-1133">Transmembrane helix</keyword>
<dbReference type="Proteomes" id="UP001363151">
    <property type="component" value="Unassembled WGS sequence"/>
</dbReference>
<evidence type="ECO:0000313" key="4">
    <source>
        <dbReference type="Proteomes" id="UP001363151"/>
    </source>
</evidence>
<feature type="transmembrane region" description="Helical" evidence="2">
    <location>
        <begin position="132"/>
        <end position="155"/>
    </location>
</feature>
<reference evidence="3 4" key="1">
    <citation type="submission" date="2024-03" db="EMBL/GenBank/DDBJ databases">
        <title>Aureococcus anophagefferens CCMP1851 and Kratosvirus quantuckense: Draft genome of a second virus-susceptible host strain in the model system.</title>
        <authorList>
            <person name="Chase E."/>
            <person name="Truchon A.R."/>
            <person name="Schepens W."/>
            <person name="Wilhelm S.W."/>
        </authorList>
    </citation>
    <scope>NUCLEOTIDE SEQUENCE [LARGE SCALE GENOMIC DNA]</scope>
    <source>
        <strain evidence="3 4">CCMP1851</strain>
    </source>
</reference>
<keyword evidence="2" id="KW-0472">Membrane</keyword>